<evidence type="ECO:0000313" key="2">
    <source>
        <dbReference type="Proteomes" id="UP000308600"/>
    </source>
</evidence>
<proteinExistence type="predicted"/>
<feature type="non-terminal residue" evidence="1">
    <location>
        <position position="269"/>
    </location>
</feature>
<gene>
    <name evidence="1" type="ORF">BDN72DRAFT_724793</name>
</gene>
<evidence type="ECO:0000313" key="1">
    <source>
        <dbReference type="EMBL" id="TFK67897.1"/>
    </source>
</evidence>
<sequence>KARRRKVPITSQTTTASSTSKASRSVIQQFHRLLKQRLQFRKTLPDDAPPLKAIEKEIGDLGGLEHYQNMSALGQTNERGGGSEKVLVSWMKELGVPRSTSLEDKKRLLEVGAVRPDNYKSCLSWIAPTPIDLHARHPSIQEQDFLLMDPEVHRNAWDIISLSLVLNFVPDPKDRGSAMLKLANSMLTPSGYLFLVLPLPCVANSRYLTFEHLEELMVVLGFRQLKVQWRHHGKIAYWLFRKETDVLTFVPTDFRKRAIRQGNRNNFSI</sequence>
<name>A0ACD3ASL6_9AGAR</name>
<dbReference type="Proteomes" id="UP000308600">
    <property type="component" value="Unassembled WGS sequence"/>
</dbReference>
<protein>
    <submittedName>
        <fullName evidence="1">Uncharacterized protein</fullName>
    </submittedName>
</protein>
<reference evidence="1 2" key="1">
    <citation type="journal article" date="2019" name="Nat. Ecol. Evol.">
        <title>Megaphylogeny resolves global patterns of mushroom evolution.</title>
        <authorList>
            <person name="Varga T."/>
            <person name="Krizsan K."/>
            <person name="Foldi C."/>
            <person name="Dima B."/>
            <person name="Sanchez-Garcia M."/>
            <person name="Sanchez-Ramirez S."/>
            <person name="Szollosi G.J."/>
            <person name="Szarkandi J.G."/>
            <person name="Papp V."/>
            <person name="Albert L."/>
            <person name="Andreopoulos W."/>
            <person name="Angelini C."/>
            <person name="Antonin V."/>
            <person name="Barry K.W."/>
            <person name="Bougher N.L."/>
            <person name="Buchanan P."/>
            <person name="Buyck B."/>
            <person name="Bense V."/>
            <person name="Catcheside P."/>
            <person name="Chovatia M."/>
            <person name="Cooper J."/>
            <person name="Damon W."/>
            <person name="Desjardin D."/>
            <person name="Finy P."/>
            <person name="Geml J."/>
            <person name="Haridas S."/>
            <person name="Hughes K."/>
            <person name="Justo A."/>
            <person name="Karasinski D."/>
            <person name="Kautmanova I."/>
            <person name="Kiss B."/>
            <person name="Kocsube S."/>
            <person name="Kotiranta H."/>
            <person name="LaButti K.M."/>
            <person name="Lechner B.E."/>
            <person name="Liimatainen K."/>
            <person name="Lipzen A."/>
            <person name="Lukacs Z."/>
            <person name="Mihaltcheva S."/>
            <person name="Morgado L.N."/>
            <person name="Niskanen T."/>
            <person name="Noordeloos M.E."/>
            <person name="Ohm R.A."/>
            <person name="Ortiz-Santana B."/>
            <person name="Ovrebo C."/>
            <person name="Racz N."/>
            <person name="Riley R."/>
            <person name="Savchenko A."/>
            <person name="Shiryaev A."/>
            <person name="Soop K."/>
            <person name="Spirin V."/>
            <person name="Szebenyi C."/>
            <person name="Tomsovsky M."/>
            <person name="Tulloss R.E."/>
            <person name="Uehling J."/>
            <person name="Grigoriev I.V."/>
            <person name="Vagvolgyi C."/>
            <person name="Papp T."/>
            <person name="Martin F.M."/>
            <person name="Miettinen O."/>
            <person name="Hibbett D.S."/>
            <person name="Nagy L.G."/>
        </authorList>
    </citation>
    <scope>NUCLEOTIDE SEQUENCE [LARGE SCALE GENOMIC DNA]</scope>
    <source>
        <strain evidence="1 2">NL-1719</strain>
    </source>
</reference>
<organism evidence="1 2">
    <name type="scientific">Pluteus cervinus</name>
    <dbReference type="NCBI Taxonomy" id="181527"/>
    <lineage>
        <taxon>Eukaryota</taxon>
        <taxon>Fungi</taxon>
        <taxon>Dikarya</taxon>
        <taxon>Basidiomycota</taxon>
        <taxon>Agaricomycotina</taxon>
        <taxon>Agaricomycetes</taxon>
        <taxon>Agaricomycetidae</taxon>
        <taxon>Agaricales</taxon>
        <taxon>Pluteineae</taxon>
        <taxon>Pluteaceae</taxon>
        <taxon>Pluteus</taxon>
    </lineage>
</organism>
<accession>A0ACD3ASL6</accession>
<dbReference type="EMBL" id="ML208364">
    <property type="protein sequence ID" value="TFK67897.1"/>
    <property type="molecule type" value="Genomic_DNA"/>
</dbReference>
<feature type="non-terminal residue" evidence="1">
    <location>
        <position position="1"/>
    </location>
</feature>
<keyword evidence="2" id="KW-1185">Reference proteome</keyword>